<comment type="caution">
    <text evidence="1">The sequence shown here is derived from an EMBL/GenBank/DDBJ whole genome shotgun (WGS) entry which is preliminary data.</text>
</comment>
<accession>A0AAX6NI29</accession>
<protein>
    <submittedName>
        <fullName evidence="1">Helix-turn-helix transcriptional regulator</fullName>
    </submittedName>
</protein>
<dbReference type="CDD" id="cd00093">
    <property type="entry name" value="HTH_XRE"/>
    <property type="match status" value="1"/>
</dbReference>
<dbReference type="Proteomes" id="UP001269400">
    <property type="component" value="Unassembled WGS sequence"/>
</dbReference>
<gene>
    <name evidence="1" type="ORF">O0Q50_30615</name>
</gene>
<dbReference type="GO" id="GO:0003677">
    <property type="term" value="F:DNA binding"/>
    <property type="evidence" value="ECO:0007669"/>
    <property type="project" value="InterPro"/>
</dbReference>
<dbReference type="RefSeq" id="WP_316911697.1">
    <property type="nucleotide sequence ID" value="NZ_JAPTGD010000008.1"/>
</dbReference>
<dbReference type="AlphaFoldDB" id="A0AAX6NI29"/>
<name>A0AAX6NI29_PRIAR</name>
<reference evidence="1" key="1">
    <citation type="journal article" date="2022" name="J Environ Chem Eng">
        <title>Biodegradation of petroleum oil using a constructed nonpathogenic and heavy metal-tolerant bacterial consortium isolated from marine sponges.</title>
        <authorList>
            <person name="Dechsakulwatana C."/>
            <person name="Rungsihiranrut A."/>
            <person name="Muangchinda C."/>
            <person name="Ningthoujam R."/>
            <person name="Klankeo P."/>
            <person name="Pinyakong O."/>
        </authorList>
    </citation>
    <scope>NUCLEOTIDE SEQUENCE</scope>
    <source>
        <strain evidence="1">TL01-2</strain>
    </source>
</reference>
<evidence type="ECO:0000313" key="2">
    <source>
        <dbReference type="Proteomes" id="UP001269400"/>
    </source>
</evidence>
<dbReference type="EMBL" id="JAPTGD010000008">
    <property type="protein sequence ID" value="MDU9695558.1"/>
    <property type="molecule type" value="Genomic_DNA"/>
</dbReference>
<dbReference type="InterPro" id="IPR010982">
    <property type="entry name" value="Lambda_DNA-bd_dom_sf"/>
</dbReference>
<reference evidence="1" key="2">
    <citation type="submission" date="2022-12" db="EMBL/GenBank/DDBJ databases">
        <authorList>
            <person name="Dechsakulwatana C."/>
            <person name="Rungsihiranrut A."/>
            <person name="Muangchinda C."/>
            <person name="Ningthoujam R."/>
            <person name="Klankeo P."/>
            <person name="Pinyakong O."/>
        </authorList>
    </citation>
    <scope>NUCLEOTIDE SEQUENCE</scope>
    <source>
        <strain evidence="1">TL01-2</strain>
    </source>
</reference>
<dbReference type="InterPro" id="IPR001387">
    <property type="entry name" value="Cro/C1-type_HTH"/>
</dbReference>
<organism evidence="1 2">
    <name type="scientific">Priestia aryabhattai</name>
    <name type="common">Bacillus aryabhattai</name>
    <dbReference type="NCBI Taxonomy" id="412384"/>
    <lineage>
        <taxon>Bacteria</taxon>
        <taxon>Bacillati</taxon>
        <taxon>Bacillota</taxon>
        <taxon>Bacilli</taxon>
        <taxon>Bacillales</taxon>
        <taxon>Bacillaceae</taxon>
        <taxon>Priestia</taxon>
    </lineage>
</organism>
<proteinExistence type="predicted"/>
<sequence>MPYKQEFTYKHIRPVRHLRNKTLAEFSHFMNVDPSTIGKLERGELKFSPLYQSRFQEAIKRLRVSGIELASISKILEMKSQRGYR</sequence>
<evidence type="ECO:0000313" key="1">
    <source>
        <dbReference type="EMBL" id="MDU9695558.1"/>
    </source>
</evidence>
<dbReference type="SUPFAM" id="SSF47413">
    <property type="entry name" value="lambda repressor-like DNA-binding domains"/>
    <property type="match status" value="1"/>
</dbReference>